<dbReference type="AlphaFoldDB" id="H2T7A9"/>
<reference evidence="4 5" key="1">
    <citation type="journal article" date="2011" name="Genome Biol. Evol.">
        <title>Integration of the genetic map and genome assembly of fugu facilitates insights into distinct features of genome evolution in teleosts and mammals.</title>
        <authorList>
            <person name="Kai W."/>
            <person name="Kikuchi K."/>
            <person name="Tohari S."/>
            <person name="Chew A.K."/>
            <person name="Tay A."/>
            <person name="Fujiwara A."/>
            <person name="Hosoya S."/>
            <person name="Suetake H."/>
            <person name="Naruse K."/>
            <person name="Brenner S."/>
            <person name="Suzuki Y."/>
            <person name="Venkatesh B."/>
        </authorList>
    </citation>
    <scope>NUCLEOTIDE SEQUENCE [LARGE SCALE GENOMIC DNA]</scope>
</reference>
<feature type="domain" description="BPL/LPL catalytic" evidence="3">
    <location>
        <begin position="635"/>
        <end position="833"/>
    </location>
</feature>
<dbReference type="eggNOG" id="KOG1536">
    <property type="taxonomic scope" value="Eukaryota"/>
</dbReference>
<dbReference type="GeneTree" id="ENSGT00390000002960"/>
<dbReference type="STRING" id="31033.ENSTRUP00000020548"/>
<dbReference type="Ensembl" id="ENSTRUT00000020633.3">
    <property type="protein sequence ID" value="ENSTRUP00000020548.3"/>
    <property type="gene ID" value="ENSTRUG00000008213.3"/>
</dbReference>
<dbReference type="NCBIfam" id="TIGR00121">
    <property type="entry name" value="birA_ligase"/>
    <property type="match status" value="1"/>
</dbReference>
<evidence type="ECO:0000313" key="4">
    <source>
        <dbReference type="Ensembl" id="ENSTRUP00000020548.3"/>
    </source>
</evidence>
<dbReference type="InterPro" id="IPR004143">
    <property type="entry name" value="BPL_LPL_catalytic"/>
</dbReference>
<protein>
    <submittedName>
        <fullName evidence="4">Holocarboxylase synthetase</fullName>
    </submittedName>
</protein>
<dbReference type="PROSITE" id="PS51733">
    <property type="entry name" value="BPL_LPL_CATALYTIC"/>
    <property type="match status" value="1"/>
</dbReference>
<dbReference type="SUPFAM" id="SSF55681">
    <property type="entry name" value="Class II aaRS and biotin synthetases"/>
    <property type="match status" value="1"/>
</dbReference>
<keyword evidence="2" id="KW-0436">Ligase</keyword>
<sequence>MLITLCYVYMWVRFHKCYSALIRTSLCKLKSRSLSFCCSLCTGSSGRATTGPPLCSPLPSEGDTVFLQLGNKTVYLTEPQACADISQWTVVESSAWVCPQVEKISFIIEAAGHRGGCDSPATAKRVLKWSDYCLPLAYSPSQPFRVVAQTSLENFILLGVAFIEDRLHLDDGLVPSKIVPVRLLEPSPSAVLEKQSQPASKTSEWPCGPLAGPCAAEPLPADHRLPLCHKGRFLGQEANRGLEERRGSAPVCSCQDLPGPVSDTEDRSLGTHHHMEGHGHHLHLSSCHECLELENSTILSVKYASVENIPDLPDDNSEVNSVGETEADHNVGGLFDHSRKPPNVLVYTAGSQERFQTVSRLLSECINMENNIIYHLLPQQVLTDPWAENTRLLVLAEEEPLTPQLQACFLTYLSKGGRVLGLASSLCPAGICLEGRQRPQKQIHTLAFTREDSVELELHLLASDKVYVRDIQGGGEVELWGELKSDVLHQRDMVIVRVTHEEDGGEAVLCQVHLEISPDSQQLASEGFNKLKVSNALRYEVLTEILTSLDISCKKTLVPPLSPVHLLATDQGAKASFLEWLKSRVDQNGLLTFSKASLRMVSGSELQAGSVRPDGQLALVVAADEPQELPHFCLETYSKNLKTDVLGHTLLYAEVATSTMDLLEGLTLHSPKDVGLIAIAAHQIQGRGRGRNAWLSPLGCAMFTVGLQVELSSRLGRRIPFLQHLAALAVVEAVRTLPGYEDIDLRVKWPNDIYYSNLIKLGGILVTSTLMGSTFHLLIGCGFNVTNSNPTVCINDLIQQHNLEHDGSLQPLSCAQLIARTVSCLETLISSFQQGGADAVLPAYYKRWLHSGTSVRLWSEDGLEAEVVGLDHNGFLQVFNKQQGVLSLEPDGNSFDMLKNLLVIKQH</sequence>
<evidence type="ECO:0000256" key="1">
    <source>
        <dbReference type="ARBA" id="ARBA00009934"/>
    </source>
</evidence>
<evidence type="ECO:0000256" key="2">
    <source>
        <dbReference type="ARBA" id="ARBA00022598"/>
    </source>
</evidence>
<dbReference type="Proteomes" id="UP000005226">
    <property type="component" value="Chromosome 15"/>
</dbReference>
<keyword evidence="5" id="KW-1185">Reference proteome</keyword>
<name>H2T7A9_TAKRU</name>
<dbReference type="OMA" id="VEHCPLH"/>
<proteinExistence type="inferred from homology"/>
<dbReference type="GO" id="GO:0005737">
    <property type="term" value="C:cytoplasm"/>
    <property type="evidence" value="ECO:0007669"/>
    <property type="project" value="TreeGrafter"/>
</dbReference>
<comment type="similarity">
    <text evidence="1">Belongs to the biotin--protein ligase family.</text>
</comment>
<gene>
    <name evidence="4" type="primary">hlcs</name>
</gene>
<dbReference type="PANTHER" id="PTHR12835:SF5">
    <property type="entry name" value="BIOTIN--PROTEIN LIGASE"/>
    <property type="match status" value="1"/>
</dbReference>
<dbReference type="CDD" id="cd16442">
    <property type="entry name" value="BPL"/>
    <property type="match status" value="1"/>
</dbReference>
<organism evidence="4 5">
    <name type="scientific">Takifugu rubripes</name>
    <name type="common">Japanese pufferfish</name>
    <name type="synonym">Fugu rubripes</name>
    <dbReference type="NCBI Taxonomy" id="31033"/>
    <lineage>
        <taxon>Eukaryota</taxon>
        <taxon>Metazoa</taxon>
        <taxon>Chordata</taxon>
        <taxon>Craniata</taxon>
        <taxon>Vertebrata</taxon>
        <taxon>Euteleostomi</taxon>
        <taxon>Actinopterygii</taxon>
        <taxon>Neopterygii</taxon>
        <taxon>Teleostei</taxon>
        <taxon>Neoteleostei</taxon>
        <taxon>Acanthomorphata</taxon>
        <taxon>Eupercaria</taxon>
        <taxon>Tetraodontiformes</taxon>
        <taxon>Tetradontoidea</taxon>
        <taxon>Tetraodontidae</taxon>
        <taxon>Takifugu</taxon>
    </lineage>
</organism>
<dbReference type="PANTHER" id="PTHR12835">
    <property type="entry name" value="BIOTIN PROTEIN LIGASE"/>
    <property type="match status" value="1"/>
</dbReference>
<evidence type="ECO:0000313" key="5">
    <source>
        <dbReference type="Proteomes" id="UP000005226"/>
    </source>
</evidence>
<dbReference type="Pfam" id="PF03099">
    <property type="entry name" value="BPL_LplA_LipB"/>
    <property type="match status" value="1"/>
</dbReference>
<dbReference type="InParanoid" id="H2T7A9"/>
<evidence type="ECO:0000259" key="3">
    <source>
        <dbReference type="PROSITE" id="PS51733"/>
    </source>
</evidence>
<dbReference type="GO" id="GO:0004077">
    <property type="term" value="F:biotin--[biotin carboxyl-carrier protein] ligase activity"/>
    <property type="evidence" value="ECO:0007669"/>
    <property type="project" value="InterPro"/>
</dbReference>
<reference evidence="4" key="3">
    <citation type="submission" date="2025-09" db="UniProtKB">
        <authorList>
            <consortium name="Ensembl"/>
        </authorList>
    </citation>
    <scope>IDENTIFICATION</scope>
</reference>
<dbReference type="OrthoDB" id="10250105at2759"/>
<accession>H2T7A9</accession>
<dbReference type="RefSeq" id="XP_029704316.1">
    <property type="nucleotide sequence ID" value="XM_029848456.1"/>
</dbReference>
<dbReference type="Gene3D" id="3.30.930.10">
    <property type="entry name" value="Bira Bifunctional Protein, Domain 2"/>
    <property type="match status" value="1"/>
</dbReference>
<dbReference type="InterPro" id="IPR045864">
    <property type="entry name" value="aa-tRNA-synth_II/BPL/LPL"/>
</dbReference>
<dbReference type="HOGENOM" id="CLU_006150_2_2_1"/>
<dbReference type="InterPro" id="IPR004408">
    <property type="entry name" value="Biotin_CoA_COase_ligase"/>
</dbReference>
<reference evidence="4" key="2">
    <citation type="submission" date="2025-08" db="UniProtKB">
        <authorList>
            <consortium name="Ensembl"/>
        </authorList>
    </citation>
    <scope>IDENTIFICATION</scope>
</reference>
<dbReference type="GeneID" id="101061285"/>